<dbReference type="KEGG" id="ela:UCREL1_1972"/>
<dbReference type="AlphaFoldDB" id="M7SWM5"/>
<gene>
    <name evidence="2" type="ORF">UCREL1_1972</name>
</gene>
<dbReference type="Proteomes" id="UP000012174">
    <property type="component" value="Unassembled WGS sequence"/>
</dbReference>
<dbReference type="OrthoDB" id="4745085at2759"/>
<feature type="region of interest" description="Disordered" evidence="1">
    <location>
        <begin position="269"/>
        <end position="432"/>
    </location>
</feature>
<evidence type="ECO:0000256" key="1">
    <source>
        <dbReference type="SAM" id="MobiDB-lite"/>
    </source>
</evidence>
<feature type="compositionally biased region" description="Basic and acidic residues" evidence="1">
    <location>
        <begin position="232"/>
        <end position="251"/>
    </location>
</feature>
<dbReference type="EMBL" id="KB705728">
    <property type="protein sequence ID" value="EMR70999.1"/>
    <property type="molecule type" value="Genomic_DNA"/>
</dbReference>
<name>M7SWM5_EUTLA</name>
<organism evidence="2 3">
    <name type="scientific">Eutypa lata (strain UCR-EL1)</name>
    <name type="common">Grapevine dieback disease fungus</name>
    <name type="synonym">Eutypa armeniacae</name>
    <dbReference type="NCBI Taxonomy" id="1287681"/>
    <lineage>
        <taxon>Eukaryota</taxon>
        <taxon>Fungi</taxon>
        <taxon>Dikarya</taxon>
        <taxon>Ascomycota</taxon>
        <taxon>Pezizomycotina</taxon>
        <taxon>Sordariomycetes</taxon>
        <taxon>Xylariomycetidae</taxon>
        <taxon>Xylariales</taxon>
        <taxon>Diatrypaceae</taxon>
        <taxon>Eutypa</taxon>
    </lineage>
</organism>
<feature type="compositionally biased region" description="Low complexity" evidence="1">
    <location>
        <begin position="284"/>
        <end position="325"/>
    </location>
</feature>
<protein>
    <submittedName>
        <fullName evidence="2">Uncharacterized protein</fullName>
    </submittedName>
</protein>
<sequence>MNVLPVNLLHKRKTKPRVYEYEPGSASKYIESIEDDEKRQAAMKAFIRATYPPRGDFVPPKDNNSYDETLGANQLTGLRQPVIGDVGIPDTKTLLLVLAFRAAFNDHDVNTAVKPTPAKQSILTKKRAYDEYASDDDADPSINDSSDDSGDDDDSTPDESSPSPSPLPRTTVKRIRLVKKTQPVAPSSATSVDSNNSAVSAASTIMIEKSPVTSKKRDHDEYASDDDADDGAAAHDDHATGASNEENKENTSIRSALQEATVKRIRLSKKTAAAPVDIEAPVQAAGSSVTTTTATATISNNADAPTADSIDDTATTAAAPSASGSQENTAIDHAPAPAPVPAPKRKYTRKAVPEKSGTAKVTGASKQRRGRKPAASTAKASATKATSRKTGGAGRKKAAKKDDLDYASDGESVEGGYGPMGIVTRSMKSRRG</sequence>
<reference evidence="3" key="1">
    <citation type="journal article" date="2013" name="Genome Announc.">
        <title>Draft genome sequence of the grapevine dieback fungus Eutypa lata UCR-EL1.</title>
        <authorList>
            <person name="Blanco-Ulate B."/>
            <person name="Rolshausen P.E."/>
            <person name="Cantu D."/>
        </authorList>
    </citation>
    <scope>NUCLEOTIDE SEQUENCE [LARGE SCALE GENOMIC DNA]</scope>
    <source>
        <strain evidence="3">UCR-EL1</strain>
    </source>
</reference>
<feature type="compositionally biased region" description="Low complexity" evidence="1">
    <location>
        <begin position="374"/>
        <end position="390"/>
    </location>
</feature>
<evidence type="ECO:0000313" key="2">
    <source>
        <dbReference type="EMBL" id="EMR70999.1"/>
    </source>
</evidence>
<proteinExistence type="predicted"/>
<keyword evidence="3" id="KW-1185">Reference proteome</keyword>
<feature type="region of interest" description="Disordered" evidence="1">
    <location>
        <begin position="131"/>
        <end position="256"/>
    </location>
</feature>
<accession>M7SWM5</accession>
<feature type="compositionally biased region" description="Acidic residues" evidence="1">
    <location>
        <begin position="132"/>
        <end position="157"/>
    </location>
</feature>
<feature type="compositionally biased region" description="Low complexity" evidence="1">
    <location>
        <begin position="187"/>
        <end position="204"/>
    </location>
</feature>
<evidence type="ECO:0000313" key="3">
    <source>
        <dbReference type="Proteomes" id="UP000012174"/>
    </source>
</evidence>
<dbReference type="HOGENOM" id="CLU_634647_0_0_1"/>